<dbReference type="PANTHER" id="PTHR42951">
    <property type="entry name" value="METALLO-BETA-LACTAMASE DOMAIN-CONTAINING"/>
    <property type="match status" value="1"/>
</dbReference>
<name>A0A1H2TUQ7_9BACL</name>
<dbReference type="CDD" id="cd07721">
    <property type="entry name" value="yflN-like_MBL-fold"/>
    <property type="match status" value="1"/>
</dbReference>
<dbReference type="GO" id="GO:0016787">
    <property type="term" value="F:hydrolase activity"/>
    <property type="evidence" value="ECO:0007669"/>
    <property type="project" value="UniProtKB-KW"/>
</dbReference>
<keyword evidence="2" id="KW-0378">Hydrolase</keyword>
<evidence type="ECO:0000259" key="1">
    <source>
        <dbReference type="SMART" id="SM00849"/>
    </source>
</evidence>
<dbReference type="EMBL" id="FNOJ01000006">
    <property type="protein sequence ID" value="SDW47696.1"/>
    <property type="molecule type" value="Genomic_DNA"/>
</dbReference>
<accession>A0A1H2TUQ7</accession>
<dbReference type="InterPro" id="IPR001279">
    <property type="entry name" value="Metallo-B-lactamas"/>
</dbReference>
<dbReference type="Proteomes" id="UP000182589">
    <property type="component" value="Unassembled WGS sequence"/>
</dbReference>
<protein>
    <submittedName>
        <fullName evidence="3">Glyoxylase, beta-lactamase superfamily II</fullName>
    </submittedName>
    <submittedName>
        <fullName evidence="2">Hydrolase</fullName>
    </submittedName>
</protein>
<evidence type="ECO:0000313" key="4">
    <source>
        <dbReference type="Proteomes" id="UP000182589"/>
    </source>
</evidence>
<dbReference type="EMBL" id="BSRA01000008">
    <property type="protein sequence ID" value="GLV14022.1"/>
    <property type="molecule type" value="Genomic_DNA"/>
</dbReference>
<dbReference type="RefSeq" id="WP_074692820.1">
    <property type="nucleotide sequence ID" value="NZ_BSRA01000008.1"/>
</dbReference>
<sequence>MEIAPNVHLLECTKGSYCYLVLGQEPVLVDTGMPGKGSDIVSALAGLGIKPSDLAHIVLTHQDVDHIGNAKHLKEISGATLWAPADDIPYIHGAERAPGLRRLISRVMRVDRPRIDQALDPGRLVGDLEVIPAPGHTPGHICLRTGDVLLAGDLVTSRGGKLKKSPGILTWDKSALKRSLAAVGRLPFDWVCPAHGEPVRRGSLWETLIE</sequence>
<dbReference type="STRING" id="89784.SAMN04489725_106148"/>
<feature type="domain" description="Metallo-beta-lactamase" evidence="1">
    <location>
        <begin position="15"/>
        <end position="195"/>
    </location>
</feature>
<dbReference type="Gene3D" id="3.60.15.10">
    <property type="entry name" value="Ribonuclease Z/Hydroxyacylglutathione hydrolase-like"/>
    <property type="match status" value="1"/>
</dbReference>
<dbReference type="SUPFAM" id="SSF56281">
    <property type="entry name" value="Metallo-hydrolase/oxidoreductase"/>
    <property type="match status" value="1"/>
</dbReference>
<evidence type="ECO:0000313" key="2">
    <source>
        <dbReference type="EMBL" id="GLV14022.1"/>
    </source>
</evidence>
<reference evidence="4" key="1">
    <citation type="submission" date="2016-10" db="EMBL/GenBank/DDBJ databases">
        <authorList>
            <person name="Varghese N."/>
        </authorList>
    </citation>
    <scope>NUCLEOTIDE SEQUENCE [LARGE SCALE GENOMIC DNA]</scope>
    <source>
        <strain evidence="4">DSM 12489</strain>
    </source>
</reference>
<dbReference type="InterPro" id="IPR050855">
    <property type="entry name" value="NDM-1-like"/>
</dbReference>
<dbReference type="InterPro" id="IPR036866">
    <property type="entry name" value="RibonucZ/Hydroxyglut_hydro"/>
</dbReference>
<dbReference type="SMART" id="SM00849">
    <property type="entry name" value="Lactamase_B"/>
    <property type="match status" value="1"/>
</dbReference>
<dbReference type="AlphaFoldDB" id="A0A1H2TUQ7"/>
<proteinExistence type="predicted"/>
<dbReference type="PANTHER" id="PTHR42951:SF17">
    <property type="entry name" value="METALLO-BETA-LACTAMASE DOMAIN-CONTAINING PROTEIN"/>
    <property type="match status" value="1"/>
</dbReference>
<dbReference type="Proteomes" id="UP001157137">
    <property type="component" value="Unassembled WGS sequence"/>
</dbReference>
<organism evidence="3 4">
    <name type="scientific">Alicyclobacillus hesperidum</name>
    <dbReference type="NCBI Taxonomy" id="89784"/>
    <lineage>
        <taxon>Bacteria</taxon>
        <taxon>Bacillati</taxon>
        <taxon>Bacillota</taxon>
        <taxon>Bacilli</taxon>
        <taxon>Bacillales</taxon>
        <taxon>Alicyclobacillaceae</taxon>
        <taxon>Alicyclobacillus</taxon>
    </lineage>
</organism>
<reference evidence="2" key="3">
    <citation type="submission" date="2023-02" db="EMBL/GenBank/DDBJ databases">
        <title>Proposal of a novel subspecies: Alicyclobacillus hesperidum subspecies aegle.</title>
        <authorList>
            <person name="Goto K."/>
            <person name="Fujii T."/>
            <person name="Yasui K."/>
            <person name="Mochida K."/>
            <person name="Kato-Tanaka Y."/>
            <person name="Morohoshi S."/>
            <person name="An S.Y."/>
            <person name="Kasai H."/>
            <person name="Yokota A."/>
        </authorList>
    </citation>
    <scope>NUCLEOTIDE SEQUENCE</scope>
    <source>
        <strain evidence="2">DSM 12766</strain>
    </source>
</reference>
<keyword evidence="4" id="KW-1185">Reference proteome</keyword>
<evidence type="ECO:0000313" key="3">
    <source>
        <dbReference type="EMBL" id="SDW47696.1"/>
    </source>
</evidence>
<reference evidence="3" key="2">
    <citation type="submission" date="2016-10" db="EMBL/GenBank/DDBJ databases">
        <authorList>
            <person name="de Groot N.N."/>
        </authorList>
    </citation>
    <scope>NUCLEOTIDE SEQUENCE [LARGE SCALE GENOMIC DNA]</scope>
    <source>
        <strain evidence="3">DSM 12489</strain>
    </source>
</reference>
<dbReference type="Pfam" id="PF00753">
    <property type="entry name" value="Lactamase_B"/>
    <property type="match status" value="1"/>
</dbReference>
<gene>
    <name evidence="2" type="ORF">Heshes_17060</name>
    <name evidence="3" type="ORF">SAMN04489725_106148</name>
</gene>